<sequence length="456" mass="52416">MSHNNNDLDDDDDDEIEQHLLDRIKHAIENNNLVTKFVSVRSEFDDLFKILTKTENQIHKEDWLSVRRENLYYLNNLLTEWRMIKNNQTSFFSKESYDSRDNIKKILKKIKKELNGEESKPGDDVSEKSRSHHQEPNHTIFERNKKEVYRWSSRYPPRKVHGFEDIIMGVERDLVMRNLDAPFKVFGVVGVAGIGKTTLCQAIFDRSTIKNRFSPRIWVCLSKQSRTNEPRKEIVVRILESLGMEDEVIRDVGNDSDSLRRLILLLRLQLIGKRYLIVLDDAWDHNDFFLNLTQKPQLDENWGEELAYALPKGCGGTIISSSRSWPLLKKMIGKDANVHHLKPHNDEIIDEIFKDTVIGYDDDQREFPQYLKELKLGILKRCEGIPLAAKLLGKIAREQLPVKRESVPAITGGGREKRPVSSGGDAGGRDGERKGDLVQKSKQKNGVVPVPSDPVG</sequence>
<evidence type="ECO:0000313" key="2">
    <source>
        <dbReference type="Proteomes" id="UP001055879"/>
    </source>
</evidence>
<evidence type="ECO:0000313" key="1">
    <source>
        <dbReference type="EMBL" id="KAI3680725.1"/>
    </source>
</evidence>
<proteinExistence type="predicted"/>
<dbReference type="Proteomes" id="UP001055879">
    <property type="component" value="Linkage Group LG13"/>
</dbReference>
<reference evidence="1 2" key="2">
    <citation type="journal article" date="2022" name="Mol. Ecol. Resour.">
        <title>The genomes of chicory, endive, great burdock and yacon provide insights into Asteraceae paleo-polyploidization history and plant inulin production.</title>
        <authorList>
            <person name="Fan W."/>
            <person name="Wang S."/>
            <person name="Wang H."/>
            <person name="Wang A."/>
            <person name="Jiang F."/>
            <person name="Liu H."/>
            <person name="Zhao H."/>
            <person name="Xu D."/>
            <person name="Zhang Y."/>
        </authorList>
    </citation>
    <scope>NUCLEOTIDE SEQUENCE [LARGE SCALE GENOMIC DNA]</scope>
    <source>
        <strain evidence="2">cv. Niubang</strain>
    </source>
</reference>
<comment type="caution">
    <text evidence="1">The sequence shown here is derived from an EMBL/GenBank/DDBJ whole genome shotgun (WGS) entry which is preliminary data.</text>
</comment>
<accession>A0ACB8Y7B3</accession>
<keyword evidence="2" id="KW-1185">Reference proteome</keyword>
<gene>
    <name evidence="1" type="ORF">L6452_35500</name>
</gene>
<protein>
    <submittedName>
        <fullName evidence="1">Uncharacterized protein</fullName>
    </submittedName>
</protein>
<reference evidence="2" key="1">
    <citation type="journal article" date="2022" name="Mol. Ecol. Resour.">
        <title>The genomes of chicory, endive, great burdock and yacon provide insights into Asteraceae palaeo-polyploidization history and plant inulin production.</title>
        <authorList>
            <person name="Fan W."/>
            <person name="Wang S."/>
            <person name="Wang H."/>
            <person name="Wang A."/>
            <person name="Jiang F."/>
            <person name="Liu H."/>
            <person name="Zhao H."/>
            <person name="Xu D."/>
            <person name="Zhang Y."/>
        </authorList>
    </citation>
    <scope>NUCLEOTIDE SEQUENCE [LARGE SCALE GENOMIC DNA]</scope>
    <source>
        <strain evidence="2">cv. Niubang</strain>
    </source>
</reference>
<dbReference type="EMBL" id="CM042059">
    <property type="protein sequence ID" value="KAI3680725.1"/>
    <property type="molecule type" value="Genomic_DNA"/>
</dbReference>
<organism evidence="1 2">
    <name type="scientific">Arctium lappa</name>
    <name type="common">Greater burdock</name>
    <name type="synonym">Lappa major</name>
    <dbReference type="NCBI Taxonomy" id="4217"/>
    <lineage>
        <taxon>Eukaryota</taxon>
        <taxon>Viridiplantae</taxon>
        <taxon>Streptophyta</taxon>
        <taxon>Embryophyta</taxon>
        <taxon>Tracheophyta</taxon>
        <taxon>Spermatophyta</taxon>
        <taxon>Magnoliopsida</taxon>
        <taxon>eudicotyledons</taxon>
        <taxon>Gunneridae</taxon>
        <taxon>Pentapetalae</taxon>
        <taxon>asterids</taxon>
        <taxon>campanulids</taxon>
        <taxon>Asterales</taxon>
        <taxon>Asteraceae</taxon>
        <taxon>Carduoideae</taxon>
        <taxon>Cardueae</taxon>
        <taxon>Arctiinae</taxon>
        <taxon>Arctium</taxon>
    </lineage>
</organism>
<name>A0ACB8Y7B3_ARCLA</name>